<dbReference type="AlphaFoldDB" id="A0A9Q1N1Y8"/>
<protein>
    <recommendedName>
        <fullName evidence="4">Bifunctional inhibitor/plant lipid transfer protein/seed storage helical domain-containing protein</fullName>
    </recommendedName>
</protein>
<evidence type="ECO:0000313" key="2">
    <source>
        <dbReference type="EMBL" id="KAJ8573506.1"/>
    </source>
</evidence>
<comment type="caution">
    <text evidence="2">The sequence shown here is derived from an EMBL/GenBank/DDBJ whole genome shotgun (WGS) entry which is preliminary data.</text>
</comment>
<dbReference type="EMBL" id="JAJAGQ010000001">
    <property type="protein sequence ID" value="KAJ8573506.1"/>
    <property type="molecule type" value="Genomic_DNA"/>
</dbReference>
<dbReference type="InterPro" id="IPR036312">
    <property type="entry name" value="Bifun_inhib/LTP/seed_sf"/>
</dbReference>
<evidence type="ECO:0000256" key="1">
    <source>
        <dbReference type="SAM" id="SignalP"/>
    </source>
</evidence>
<gene>
    <name evidence="2" type="ORF">K7X08_010017</name>
</gene>
<dbReference type="OrthoDB" id="1876592at2759"/>
<dbReference type="Proteomes" id="UP001152561">
    <property type="component" value="Unassembled WGS sequence"/>
</dbReference>
<name>A0A9Q1N1Y8_9SOLA</name>
<accession>A0A9Q1N1Y8</accession>
<keyword evidence="1" id="KW-0732">Signal</keyword>
<feature type="signal peptide" evidence="1">
    <location>
        <begin position="1"/>
        <end position="20"/>
    </location>
</feature>
<proteinExistence type="predicted"/>
<keyword evidence="3" id="KW-1185">Reference proteome</keyword>
<reference evidence="3" key="1">
    <citation type="journal article" date="2023" name="Proc. Natl. Acad. Sci. U.S.A.">
        <title>Genomic and structural basis for evolution of tropane alkaloid biosynthesis.</title>
        <authorList>
            <person name="Wanga Y.-J."/>
            <person name="Taina T."/>
            <person name="Yua J.-Y."/>
            <person name="Lia J."/>
            <person name="Xua B."/>
            <person name="Chenc J."/>
            <person name="D'Auriad J.C."/>
            <person name="Huanga J.-P."/>
            <person name="Huanga S.-X."/>
        </authorList>
    </citation>
    <scope>NUCLEOTIDE SEQUENCE [LARGE SCALE GENOMIC DNA]</scope>
    <source>
        <strain evidence="3">cv. KIB-2019</strain>
    </source>
</reference>
<organism evidence="2 3">
    <name type="scientific">Anisodus acutangulus</name>
    <dbReference type="NCBI Taxonomy" id="402998"/>
    <lineage>
        <taxon>Eukaryota</taxon>
        <taxon>Viridiplantae</taxon>
        <taxon>Streptophyta</taxon>
        <taxon>Embryophyta</taxon>
        <taxon>Tracheophyta</taxon>
        <taxon>Spermatophyta</taxon>
        <taxon>Magnoliopsida</taxon>
        <taxon>eudicotyledons</taxon>
        <taxon>Gunneridae</taxon>
        <taxon>Pentapetalae</taxon>
        <taxon>asterids</taxon>
        <taxon>lamiids</taxon>
        <taxon>Solanales</taxon>
        <taxon>Solanaceae</taxon>
        <taxon>Solanoideae</taxon>
        <taxon>Hyoscyameae</taxon>
        <taxon>Anisodus</taxon>
    </lineage>
</organism>
<feature type="chain" id="PRO_5040373235" description="Bifunctional inhibitor/plant lipid transfer protein/seed storage helical domain-containing protein" evidence="1">
    <location>
        <begin position="21"/>
        <end position="113"/>
    </location>
</feature>
<evidence type="ECO:0008006" key="4">
    <source>
        <dbReference type="Google" id="ProtNLM"/>
    </source>
</evidence>
<evidence type="ECO:0000313" key="3">
    <source>
        <dbReference type="Proteomes" id="UP001152561"/>
    </source>
</evidence>
<dbReference type="SUPFAM" id="SSF47699">
    <property type="entry name" value="Bifunctional inhibitor/lipid-transfer protein/seed storage 2S albumin"/>
    <property type="match status" value="1"/>
</dbReference>
<sequence length="113" mass="12504">MKPSFSLIILISFLLPPSSSVGAIKCKDIAKPMKPCIDWMTTGYMRTGVPPEGCCDELFKLDAVKSSCPSLSPQKSIVPRYDEPWSDLEDELNQKDGVLSICHEGTIALWKNN</sequence>